<proteinExistence type="predicted"/>
<sequence length="298" mass="33241">MILISMKLLYYLDNIMIRFSAAGIIFSLITLFACNGSASPMPIDFSNESEMSGFYASGHYNIDFPKFSTISIKYSASDNTEKELTLFTLKEDINEAPDFTKKDKFNTTKGYNPVYNRNYTGFSGAIGYSGGGLRVELEGAFTKFDVDKQKYTYQDNHRYFALCKGDTMENSTNGNYVVIKNEGFRVISLIFNACYDMIISNSSLVPSACIGVGQGISNFLGGTNIHTLFKAKLGLGFLMSAKTIVFANGYYVKMKDNSFTKLSVQYPIELKDAPKHIEPTAYFKADNYGAEIGLRFIL</sequence>
<feature type="domain" description="Msp4/OMP-like" evidence="1">
    <location>
        <begin position="51"/>
        <end position="297"/>
    </location>
</feature>
<dbReference type="SUPFAM" id="SSF56925">
    <property type="entry name" value="OMPA-like"/>
    <property type="match status" value="1"/>
</dbReference>
<dbReference type="AlphaFoldDB" id="Q1WEY3"/>
<protein>
    <submittedName>
        <fullName evidence="2">Major outer membrane protein P28-1'</fullName>
    </submittedName>
</protein>
<dbReference type="InterPro" id="IPR011250">
    <property type="entry name" value="OMP/PagP_B-barrel"/>
</dbReference>
<evidence type="ECO:0000313" key="2">
    <source>
        <dbReference type="EMBL" id="ABD93638.1"/>
    </source>
</evidence>
<evidence type="ECO:0000259" key="1">
    <source>
        <dbReference type="Pfam" id="PF01617"/>
    </source>
</evidence>
<name>Q1WEY3_9RICK</name>
<dbReference type="Pfam" id="PF01617">
    <property type="entry name" value="Surface_Ag_2"/>
    <property type="match status" value="1"/>
</dbReference>
<accession>Q1WEY3</accession>
<dbReference type="EMBL" id="DQ335244">
    <property type="protein sequence ID" value="ABD93638.1"/>
    <property type="molecule type" value="Genomic_DNA"/>
</dbReference>
<organism evidence="2">
    <name type="scientific">Ehrlichia muris</name>
    <dbReference type="NCBI Taxonomy" id="35795"/>
    <lineage>
        <taxon>Bacteria</taxon>
        <taxon>Pseudomonadati</taxon>
        <taxon>Pseudomonadota</taxon>
        <taxon>Alphaproteobacteria</taxon>
        <taxon>Rickettsiales</taxon>
        <taxon>Anaplasmataceae</taxon>
        <taxon>Ehrlichia</taxon>
    </lineage>
</organism>
<dbReference type="PROSITE" id="PS51257">
    <property type="entry name" value="PROKAR_LIPOPROTEIN"/>
    <property type="match status" value="1"/>
</dbReference>
<dbReference type="InterPro" id="IPR002566">
    <property type="entry name" value="Msp4_OMP-like"/>
</dbReference>
<reference evidence="2" key="1">
    <citation type="journal article" date="2005" name="Ann. N. Y. Acad. Sci.">
        <title>Analysis of ehrlichial p28 gene expression in a murine model of persistent infection.</title>
        <authorList>
            <person name="Crocquet-Valdes P.A."/>
            <person name="McBride J.W."/>
            <person name="Feng H.M."/>
            <person name="Ismail N."/>
            <person name="Small M.A."/>
            <person name="Yu X.J."/>
            <person name="Walker D.H."/>
        </authorList>
    </citation>
    <scope>NUCLEOTIDE SEQUENCE</scope>
    <source>
        <strain evidence="2">AS145</strain>
    </source>
</reference>